<organism evidence="1 2">
    <name type="scientific">Mycena indigotica</name>
    <dbReference type="NCBI Taxonomy" id="2126181"/>
    <lineage>
        <taxon>Eukaryota</taxon>
        <taxon>Fungi</taxon>
        <taxon>Dikarya</taxon>
        <taxon>Basidiomycota</taxon>
        <taxon>Agaricomycotina</taxon>
        <taxon>Agaricomycetes</taxon>
        <taxon>Agaricomycetidae</taxon>
        <taxon>Agaricales</taxon>
        <taxon>Marasmiineae</taxon>
        <taxon>Mycenaceae</taxon>
        <taxon>Mycena</taxon>
    </lineage>
</organism>
<sequence>MDPRVVTFRLNGTIFSSSATGVSSRSSSIVSGWANLGSHLSWMTPPSLFGTMYIYSRLVTHSIVRAVFGISGATLWLWLRSGPDVKEASAANFFRKLRSKATLVPSSPLMHLDSTTASRPRCNAPFI</sequence>
<proteinExistence type="predicted"/>
<evidence type="ECO:0000313" key="2">
    <source>
        <dbReference type="Proteomes" id="UP000636479"/>
    </source>
</evidence>
<name>A0A8H6T9F9_9AGAR</name>
<evidence type="ECO:0000313" key="1">
    <source>
        <dbReference type="EMBL" id="KAF7312641.1"/>
    </source>
</evidence>
<accession>A0A8H6T9F9</accession>
<comment type="caution">
    <text evidence="1">The sequence shown here is derived from an EMBL/GenBank/DDBJ whole genome shotgun (WGS) entry which is preliminary data.</text>
</comment>
<dbReference type="GeneID" id="59342170"/>
<dbReference type="RefSeq" id="XP_037224749.1">
    <property type="nucleotide sequence ID" value="XM_037359654.1"/>
</dbReference>
<dbReference type="Proteomes" id="UP000636479">
    <property type="component" value="Unassembled WGS sequence"/>
</dbReference>
<gene>
    <name evidence="1" type="ORF">MIND_00278200</name>
</gene>
<keyword evidence="2" id="KW-1185">Reference proteome</keyword>
<protein>
    <submittedName>
        <fullName evidence="1">Uncharacterized protein</fullName>
    </submittedName>
</protein>
<dbReference type="AlphaFoldDB" id="A0A8H6T9F9"/>
<reference evidence="1" key="1">
    <citation type="submission" date="2020-05" db="EMBL/GenBank/DDBJ databases">
        <title>Mycena genomes resolve the evolution of fungal bioluminescence.</title>
        <authorList>
            <person name="Tsai I.J."/>
        </authorList>
    </citation>
    <scope>NUCLEOTIDE SEQUENCE</scope>
    <source>
        <strain evidence="1">171206Taipei</strain>
    </source>
</reference>
<dbReference type="EMBL" id="JACAZF010000002">
    <property type="protein sequence ID" value="KAF7312641.1"/>
    <property type="molecule type" value="Genomic_DNA"/>
</dbReference>